<dbReference type="Pfam" id="PF01144">
    <property type="entry name" value="CoA_trans"/>
    <property type="match status" value="1"/>
</dbReference>
<organism evidence="2 3">
    <name type="scientific">Biomaibacter acetigenes</name>
    <dbReference type="NCBI Taxonomy" id="2316383"/>
    <lineage>
        <taxon>Bacteria</taxon>
        <taxon>Bacillati</taxon>
        <taxon>Bacillota</taxon>
        <taxon>Clostridia</taxon>
        <taxon>Thermosediminibacterales</taxon>
        <taxon>Tepidanaerobacteraceae</taxon>
        <taxon>Biomaibacter</taxon>
    </lineage>
</organism>
<proteinExistence type="inferred from homology"/>
<dbReference type="PANTHER" id="PTHR43293:SF3">
    <property type="entry name" value="CHOLESTEROL RING-CLEAVING HYDROLASE IPDB SUBUNIT"/>
    <property type="match status" value="1"/>
</dbReference>
<dbReference type="PANTHER" id="PTHR43293">
    <property type="entry name" value="ACETATE COA-TRANSFERASE YDIF"/>
    <property type="match status" value="1"/>
</dbReference>
<reference evidence="2 3" key="1">
    <citation type="submission" date="2018-10" db="EMBL/GenBank/DDBJ databases">
        <authorList>
            <person name="Zhang X."/>
        </authorList>
    </citation>
    <scope>NUCLEOTIDE SEQUENCE [LARGE SCALE GENOMIC DNA]</scope>
    <source>
        <strain evidence="2 3">SK-G1</strain>
    </source>
</reference>
<dbReference type="EMBL" id="CP033169">
    <property type="protein sequence ID" value="AYO29974.1"/>
    <property type="molecule type" value="Genomic_DNA"/>
</dbReference>
<dbReference type="SMART" id="SM00882">
    <property type="entry name" value="CoA_trans"/>
    <property type="match status" value="1"/>
</dbReference>
<evidence type="ECO:0000313" key="3">
    <source>
        <dbReference type="Proteomes" id="UP000280960"/>
    </source>
</evidence>
<comment type="similarity">
    <text evidence="1">Belongs to the 3-oxoacid CoA-transferase subunit B family.</text>
</comment>
<keyword evidence="2" id="KW-0808">Transferase</keyword>
<keyword evidence="3" id="KW-1185">Reference proteome</keyword>
<dbReference type="Proteomes" id="UP000280960">
    <property type="component" value="Chromosome"/>
</dbReference>
<gene>
    <name evidence="2" type="ORF">D2962_04575</name>
</gene>
<evidence type="ECO:0000313" key="2">
    <source>
        <dbReference type="EMBL" id="AYO29974.1"/>
    </source>
</evidence>
<dbReference type="AlphaFoldDB" id="A0A3G2R398"/>
<dbReference type="KEGG" id="bacg:D2962_04575"/>
<sequence length="290" mass="31797">MLNIDVDEYRAYLEKTGLEEDKYTNMELLAVATAREMPDGSFAFVGTGLPLMAAMLAQHMHAPDMTIILEAGTVGPKIEHIPLSVADPRAAYQASTLSTLADAFGTIANRGYCTLGVLGAAECDKYGNLNSTSIGGYWPAGVSETGKGPEVRLTGSGGANSIASVADKIIAMMVHEKRRMPEKVEYLTTPSGMRGPRGETRYDYGLYRGGDLVVITDLCKMKPDPETGILYMTEIYPDIDPEYVKENTGWELDVSRAKVLEPPTSEELMILRMKVDPDRIYLGRKSRRKD</sequence>
<dbReference type="RefSeq" id="WP_120766522.1">
    <property type="nucleotide sequence ID" value="NZ_CP033169.1"/>
</dbReference>
<accession>A0A3G2R398</accession>
<dbReference type="SUPFAM" id="SSF100950">
    <property type="entry name" value="NagB/RpiA/CoA transferase-like"/>
    <property type="match status" value="1"/>
</dbReference>
<dbReference type="Gene3D" id="3.40.1080.10">
    <property type="entry name" value="Glutaconate Coenzyme A-transferase"/>
    <property type="match status" value="1"/>
</dbReference>
<dbReference type="GO" id="GO:0008410">
    <property type="term" value="F:CoA-transferase activity"/>
    <property type="evidence" value="ECO:0007669"/>
    <property type="project" value="InterPro"/>
</dbReference>
<name>A0A3G2R398_9FIRM</name>
<protein>
    <submittedName>
        <fullName evidence="2">Ketoacid-CoA transferase</fullName>
    </submittedName>
</protein>
<evidence type="ECO:0000256" key="1">
    <source>
        <dbReference type="ARBA" id="ARBA00007047"/>
    </source>
</evidence>
<dbReference type="InterPro" id="IPR004165">
    <property type="entry name" value="CoA_trans_fam_I"/>
</dbReference>
<dbReference type="InterPro" id="IPR037171">
    <property type="entry name" value="NagB/RpiA_transferase-like"/>
</dbReference>